<evidence type="ECO:0000313" key="2">
    <source>
        <dbReference type="Proteomes" id="UP000189310"/>
    </source>
</evidence>
<protein>
    <submittedName>
        <fullName evidence="1">Uncharacterized protein</fullName>
    </submittedName>
</protein>
<dbReference type="EMBL" id="MTLN01000002">
    <property type="protein sequence ID" value="ONN73002.1"/>
    <property type="molecule type" value="Genomic_DNA"/>
</dbReference>
<gene>
    <name evidence="1" type="ORF">BVL52_04245</name>
</gene>
<keyword evidence="2" id="KW-1185">Reference proteome</keyword>
<name>A0ABX3IX86_9PSED</name>
<evidence type="ECO:0000313" key="1">
    <source>
        <dbReference type="EMBL" id="ONN73002.1"/>
    </source>
</evidence>
<comment type="caution">
    <text evidence="1">The sequence shown here is derived from an EMBL/GenBank/DDBJ whole genome shotgun (WGS) entry which is preliminary data.</text>
</comment>
<organism evidence="1 2">
    <name type="scientific">Pseudomonas oryzihabitans</name>
    <dbReference type="NCBI Taxonomy" id="47885"/>
    <lineage>
        <taxon>Bacteria</taxon>
        <taxon>Pseudomonadati</taxon>
        <taxon>Pseudomonadota</taxon>
        <taxon>Gammaproteobacteria</taxon>
        <taxon>Pseudomonadales</taxon>
        <taxon>Pseudomonadaceae</taxon>
        <taxon>Pseudomonas</taxon>
    </lineage>
</organism>
<accession>A0ABX3IX86</accession>
<dbReference type="Proteomes" id="UP000189310">
    <property type="component" value="Unassembled WGS sequence"/>
</dbReference>
<reference evidence="1 2" key="1">
    <citation type="submission" date="2017-01" db="EMBL/GenBank/DDBJ databases">
        <title>Pseudomonas psychrotolerans genome sequencing and assembly.</title>
        <authorList>
            <person name="Vyas B."/>
            <person name="Mayilraj S."/>
        </authorList>
    </citation>
    <scope>NUCLEOTIDE SEQUENCE [LARGE SCALE GENOMIC DNA]</scope>
    <source>
        <strain evidence="1 2">SDS18</strain>
    </source>
</reference>
<sequence>MSASGIAFTFLHISRKPLITKENSSAIAIHVFFTEKSAIRRLYSGFVPIKGLKALIVQR</sequence>
<proteinExistence type="predicted"/>